<dbReference type="OrthoDB" id="9813426at2"/>
<keyword evidence="1" id="KW-0472">Membrane</keyword>
<dbReference type="EMBL" id="CP002000">
    <property type="protein sequence ID" value="ADJ44976.1"/>
    <property type="molecule type" value="Genomic_DNA"/>
</dbReference>
<sequence>MVWNTGFVGAGFLLGENWPLVERYGGFFQYAVLAAGTVAIGLFVIRRVKARKAV</sequence>
<dbReference type="HOGENOM" id="CLU_3039759_0_0_11"/>
<proteinExistence type="predicted"/>
<protein>
    <submittedName>
        <fullName evidence="2">Uncharacterized protein</fullName>
    </submittedName>
</protein>
<dbReference type="GeneID" id="92877185"/>
<name>A0A0H3D424_AMYMU</name>
<dbReference type="KEGG" id="amd:AMED_3185"/>
<dbReference type="Proteomes" id="UP000000328">
    <property type="component" value="Chromosome"/>
</dbReference>
<evidence type="ECO:0000256" key="1">
    <source>
        <dbReference type="SAM" id="Phobius"/>
    </source>
</evidence>
<accession>A0A0H3D424</accession>
<evidence type="ECO:0000313" key="2">
    <source>
        <dbReference type="EMBL" id="ADJ44976.1"/>
    </source>
</evidence>
<keyword evidence="1" id="KW-1133">Transmembrane helix</keyword>
<dbReference type="PATRIC" id="fig|749927.5.peg.3289"/>
<keyword evidence="1" id="KW-0812">Transmembrane</keyword>
<evidence type="ECO:0000313" key="3">
    <source>
        <dbReference type="Proteomes" id="UP000000328"/>
    </source>
</evidence>
<reference evidence="2 3" key="1">
    <citation type="journal article" date="2010" name="Cell Res.">
        <title>Complete genome sequence of the rifamycin SV-producing Amycolatopsis mediterranei U32 revealed its genetic characteristics in phylogeny and metabolism.</title>
        <authorList>
            <person name="Zhao W."/>
            <person name="Zhong Y."/>
            <person name="Yuan H."/>
            <person name="Wang J."/>
            <person name="Zheng H."/>
            <person name="Wang Y."/>
            <person name="Cen X."/>
            <person name="Xu F."/>
            <person name="Bai J."/>
            <person name="Han X."/>
            <person name="Lu G."/>
            <person name="Zhu Y."/>
            <person name="Shao Z."/>
            <person name="Yan H."/>
            <person name="Li C."/>
            <person name="Peng N."/>
            <person name="Zhang Z."/>
            <person name="Zhang Y."/>
            <person name="Lin W."/>
            <person name="Fan Y."/>
            <person name="Qin Z."/>
            <person name="Hu Y."/>
            <person name="Zhu B."/>
            <person name="Wang S."/>
            <person name="Ding X."/>
            <person name="Zhao G.P."/>
        </authorList>
    </citation>
    <scope>NUCLEOTIDE SEQUENCE [LARGE SCALE GENOMIC DNA]</scope>
    <source>
        <strain evidence="3">U-32</strain>
    </source>
</reference>
<dbReference type="eggNOG" id="COG0586">
    <property type="taxonomic scope" value="Bacteria"/>
</dbReference>
<dbReference type="AlphaFoldDB" id="A0A0H3D424"/>
<organism evidence="2 3">
    <name type="scientific">Amycolatopsis mediterranei (strain U-32)</name>
    <dbReference type="NCBI Taxonomy" id="749927"/>
    <lineage>
        <taxon>Bacteria</taxon>
        <taxon>Bacillati</taxon>
        <taxon>Actinomycetota</taxon>
        <taxon>Actinomycetes</taxon>
        <taxon>Pseudonocardiales</taxon>
        <taxon>Pseudonocardiaceae</taxon>
        <taxon>Amycolatopsis</taxon>
    </lineage>
</organism>
<feature type="transmembrane region" description="Helical" evidence="1">
    <location>
        <begin position="27"/>
        <end position="45"/>
    </location>
</feature>
<dbReference type="RefSeq" id="WP_013225048.1">
    <property type="nucleotide sequence ID" value="NC_014318.1"/>
</dbReference>
<gene>
    <name evidence="2" type="ordered locus">AMED_3185</name>
</gene>